<evidence type="ECO:0000313" key="1">
    <source>
        <dbReference type="EMBL" id="DAD52801.1"/>
    </source>
</evidence>
<dbReference type="GeneID" id="80399802"/>
<dbReference type="GO" id="GO:0019028">
    <property type="term" value="C:viral capsid"/>
    <property type="evidence" value="ECO:0007669"/>
    <property type="project" value="UniProtKB-KW"/>
</dbReference>
<protein>
    <submittedName>
        <fullName evidence="1">Coat protein</fullName>
    </submittedName>
</protein>
<gene>
    <name evidence="1" type="primary">SRR7976327_2_2</name>
</gene>
<dbReference type="Gene3D" id="2.40.160.220">
    <property type="match status" value="1"/>
</dbReference>
<dbReference type="EMBL" id="BK014210">
    <property type="protein sequence ID" value="DAD52801.1"/>
    <property type="molecule type" value="Genomic_RNA"/>
</dbReference>
<dbReference type="InterPro" id="IPR054457">
    <property type="entry name" value="PhiCb5_coat"/>
</dbReference>
<keyword evidence="1" id="KW-0946">Virion</keyword>
<name>A0A8S5L537_9VIRU</name>
<keyword evidence="1" id="KW-0167">Capsid protein</keyword>
<keyword evidence="2" id="KW-1185">Reference proteome</keyword>
<accession>A0A8S5L537</accession>
<dbReference type="Proteomes" id="UP000680586">
    <property type="component" value="Segment"/>
</dbReference>
<evidence type="ECO:0000313" key="2">
    <source>
        <dbReference type="Proteomes" id="UP000680586"/>
    </source>
</evidence>
<organism evidence="1 2">
    <name type="scientific">ssRNA phage SRR7976327_2</name>
    <dbReference type="NCBI Taxonomy" id="2786731"/>
    <lineage>
        <taxon>Viruses</taxon>
        <taxon>Riboviria</taxon>
        <taxon>Orthornavirae</taxon>
        <taxon>Lenarviricota</taxon>
        <taxon>Leviviricetes</taxon>
        <taxon>Timlovirales</taxon>
        <taxon>Steitzviridae</taxon>
        <taxon>Bicehmovirus</taxon>
        <taxon>Bicehmovirus pelenecus</taxon>
    </lineage>
</organism>
<reference evidence="1 2" key="1">
    <citation type="submission" date="2020-09" db="EMBL/GenBank/DDBJ databases">
        <title>Leviviricetes taxonomy.</title>
        <authorList>
            <person name="Stockdale S.R."/>
            <person name="Callanan J."/>
            <person name="Adriaenssens E.M."/>
            <person name="Kuhn J.H."/>
            <person name="Rumnieks J."/>
            <person name="Shkoporov A."/>
            <person name="Draper L.A."/>
            <person name="Ross P."/>
            <person name="Hill C."/>
        </authorList>
    </citation>
    <scope>NUCLEOTIDE SEQUENCE [LARGE SCALE GENOMIC DNA]</scope>
</reference>
<dbReference type="RefSeq" id="YP_010770469.1">
    <property type="nucleotide sequence ID" value="NC_074278.1"/>
</dbReference>
<sequence length="120" mass="13469">MAVSDPLVITIAGNAKNLNKINQDSYGSEFLLRETLQEIRAKIRHSTTKADANGVVYDRHNCEVTVTVFATPSVPEYHDKFYFVMERKASQTDVDMPDAVADLMIASTDAFLLKLNTWQT</sequence>
<dbReference type="KEGG" id="vg:80399802"/>
<proteinExistence type="predicted"/>
<dbReference type="Pfam" id="PF22387">
    <property type="entry name" value="PhiCb5_coat"/>
    <property type="match status" value="1"/>
</dbReference>